<dbReference type="EMBL" id="CP027665">
    <property type="protein sequence ID" value="AVO36510.1"/>
    <property type="molecule type" value="Genomic_DNA"/>
</dbReference>
<dbReference type="KEGG" id="thas:C6Y53_01510"/>
<reference evidence="4" key="1">
    <citation type="submission" date="2018-03" db="EMBL/GenBank/DDBJ databases">
        <title>Genomic analysis of the strain SH-1 isolated from shrimp intestine.</title>
        <authorList>
            <person name="Kim Y.-S."/>
            <person name="Kim S.-E."/>
            <person name="Kim K.-H."/>
        </authorList>
    </citation>
    <scope>NUCLEOTIDE SEQUENCE [LARGE SCALE GENOMIC DNA]</scope>
    <source>
        <strain evidence="4">SH-1</strain>
    </source>
</reference>
<dbReference type="SUPFAM" id="SSF50199">
    <property type="entry name" value="Staphylococcal nuclease"/>
    <property type="match status" value="1"/>
</dbReference>
<dbReference type="PANTHER" id="PTHR12302">
    <property type="entry name" value="EBNA2 BINDING PROTEIN P100"/>
    <property type="match status" value="1"/>
</dbReference>
<name>A0A2S0MKV1_9RHOB</name>
<gene>
    <name evidence="3" type="ORF">C6Y53_01510</name>
</gene>
<accession>A0A2S0MKV1</accession>
<evidence type="ECO:0000313" key="3">
    <source>
        <dbReference type="EMBL" id="AVO36510.1"/>
    </source>
</evidence>
<dbReference type="AlphaFoldDB" id="A0A2S0MKV1"/>
<feature type="domain" description="TNase-like" evidence="2">
    <location>
        <begin position="21"/>
        <end position="160"/>
    </location>
</feature>
<dbReference type="SMART" id="SM00318">
    <property type="entry name" value="SNc"/>
    <property type="match status" value="1"/>
</dbReference>
<dbReference type="Gene3D" id="2.40.50.90">
    <property type="match status" value="1"/>
</dbReference>
<feature type="chain" id="PRO_5015727868" evidence="1">
    <location>
        <begin position="21"/>
        <end position="227"/>
    </location>
</feature>
<evidence type="ECO:0000259" key="2">
    <source>
        <dbReference type="PROSITE" id="PS50830"/>
    </source>
</evidence>
<protein>
    <submittedName>
        <fullName evidence="3">Thermonuclease family protein</fullName>
    </submittedName>
</protein>
<dbReference type="Pfam" id="PF00565">
    <property type="entry name" value="SNase"/>
    <property type="match status" value="1"/>
</dbReference>
<keyword evidence="1" id="KW-0732">Signal</keyword>
<dbReference type="Proteomes" id="UP000237655">
    <property type="component" value="Chromosome"/>
</dbReference>
<keyword evidence="4" id="KW-1185">Reference proteome</keyword>
<sequence>MLRVCTAFVLATMPVAHLVAAPAVTGVIEVVDADTWDVGGARVRLHGIDAPEAAQTCRRADGSSWRCGDWATRQTRLRFQGRHAVCTPVDTDRYGRIVARCMVGGRDAGRELVAEGVAFAFRRYSMDYDLDEKGAAVNARGLHAGQVQRPSDYRAARRDAGAAAAQQVAAANAGCPIKGNVSSKGARIYHMPGQQHYDRTRINPAKGERWFCSEAEARAAGWRRARR</sequence>
<proteinExistence type="predicted"/>
<organism evidence="3 4">
    <name type="scientific">Pukyongiella litopenaei</name>
    <dbReference type="NCBI Taxonomy" id="2605946"/>
    <lineage>
        <taxon>Bacteria</taxon>
        <taxon>Pseudomonadati</taxon>
        <taxon>Pseudomonadota</taxon>
        <taxon>Alphaproteobacteria</taxon>
        <taxon>Rhodobacterales</taxon>
        <taxon>Paracoccaceae</taxon>
        <taxon>Pukyongiella</taxon>
    </lineage>
</organism>
<feature type="signal peptide" evidence="1">
    <location>
        <begin position="1"/>
        <end position="20"/>
    </location>
</feature>
<dbReference type="PROSITE" id="PS50830">
    <property type="entry name" value="TNASE_3"/>
    <property type="match status" value="1"/>
</dbReference>
<dbReference type="InterPro" id="IPR016071">
    <property type="entry name" value="Staphylococal_nuclease_OB-fold"/>
</dbReference>
<evidence type="ECO:0000313" key="4">
    <source>
        <dbReference type="Proteomes" id="UP000237655"/>
    </source>
</evidence>
<dbReference type="PANTHER" id="PTHR12302:SF26">
    <property type="entry name" value="BLR1266 PROTEIN"/>
    <property type="match status" value="1"/>
</dbReference>
<dbReference type="InterPro" id="IPR035437">
    <property type="entry name" value="SNase_OB-fold_sf"/>
</dbReference>
<evidence type="ECO:0000256" key="1">
    <source>
        <dbReference type="SAM" id="SignalP"/>
    </source>
</evidence>